<sequence>MVERFHRQLKAAIKCYETENWVEMLTAILLGIRSTVKKDLRISATEIVYGRGIRSVNFLQATAS</sequence>
<dbReference type="Proteomes" id="UP000053105">
    <property type="component" value="Unassembled WGS sequence"/>
</dbReference>
<evidence type="ECO:0000313" key="2">
    <source>
        <dbReference type="Proteomes" id="UP000053105"/>
    </source>
</evidence>
<proteinExistence type="predicted"/>
<gene>
    <name evidence="1" type="ORF">WN51_14276</name>
</gene>
<dbReference type="InterPro" id="IPR036397">
    <property type="entry name" value="RNaseH_sf"/>
</dbReference>
<organism evidence="1 2">
    <name type="scientific">Melipona quadrifasciata</name>
    <dbReference type="NCBI Taxonomy" id="166423"/>
    <lineage>
        <taxon>Eukaryota</taxon>
        <taxon>Metazoa</taxon>
        <taxon>Ecdysozoa</taxon>
        <taxon>Arthropoda</taxon>
        <taxon>Hexapoda</taxon>
        <taxon>Insecta</taxon>
        <taxon>Pterygota</taxon>
        <taxon>Neoptera</taxon>
        <taxon>Endopterygota</taxon>
        <taxon>Hymenoptera</taxon>
        <taxon>Apocrita</taxon>
        <taxon>Aculeata</taxon>
        <taxon>Apoidea</taxon>
        <taxon>Anthophila</taxon>
        <taxon>Apidae</taxon>
        <taxon>Melipona</taxon>
    </lineage>
</organism>
<reference evidence="1 2" key="1">
    <citation type="submission" date="2015-07" db="EMBL/GenBank/DDBJ databases">
        <title>The genome of Melipona quadrifasciata.</title>
        <authorList>
            <person name="Pan H."/>
            <person name="Kapheim K."/>
        </authorList>
    </citation>
    <scope>NUCLEOTIDE SEQUENCE [LARGE SCALE GENOMIC DNA]</scope>
    <source>
        <strain evidence="1">0111107301</strain>
        <tissue evidence="1">Whole body</tissue>
    </source>
</reference>
<dbReference type="AlphaFoldDB" id="A0A0N0BGS4"/>
<dbReference type="Gene3D" id="3.30.420.10">
    <property type="entry name" value="Ribonuclease H-like superfamily/Ribonuclease H"/>
    <property type="match status" value="1"/>
</dbReference>
<dbReference type="OrthoDB" id="422540at2759"/>
<protein>
    <submittedName>
        <fullName evidence="1">Uncharacterized protein</fullName>
    </submittedName>
</protein>
<dbReference type="GO" id="GO:0003676">
    <property type="term" value="F:nucleic acid binding"/>
    <property type="evidence" value="ECO:0007669"/>
    <property type="project" value="InterPro"/>
</dbReference>
<dbReference type="STRING" id="166423.A0A0N0BGS4"/>
<name>A0A0N0BGS4_9HYME</name>
<dbReference type="PANTHER" id="PTHR38681:SF1">
    <property type="entry name" value="RETROVIRUS-RELATED POL POLYPROTEIN FROM TRANSPOSON 412-LIKE PROTEIN"/>
    <property type="match status" value="1"/>
</dbReference>
<keyword evidence="2" id="KW-1185">Reference proteome</keyword>
<evidence type="ECO:0000313" key="1">
    <source>
        <dbReference type="EMBL" id="KOX75204.1"/>
    </source>
</evidence>
<accession>A0A0N0BGS4</accession>
<dbReference type="PANTHER" id="PTHR38681">
    <property type="entry name" value="RETROVIRUS-RELATED POL POLYPROTEIN FROM TRANSPOSON 412-LIKE PROTEIN-RELATED"/>
    <property type="match status" value="1"/>
</dbReference>
<dbReference type="EMBL" id="KQ435769">
    <property type="protein sequence ID" value="KOX75204.1"/>
    <property type="molecule type" value="Genomic_DNA"/>
</dbReference>